<proteinExistence type="predicted"/>
<reference evidence="3" key="1">
    <citation type="journal article" date="2019" name="Int. J. Syst. Evol. Microbiol.">
        <title>The Global Catalogue of Microorganisms (GCM) 10K type strain sequencing project: providing services to taxonomists for standard genome sequencing and annotation.</title>
        <authorList>
            <consortium name="The Broad Institute Genomics Platform"/>
            <consortium name="The Broad Institute Genome Sequencing Center for Infectious Disease"/>
            <person name="Wu L."/>
            <person name="Ma J."/>
        </authorList>
    </citation>
    <scope>NUCLEOTIDE SEQUENCE [LARGE SCALE GENOMIC DNA]</scope>
    <source>
        <strain evidence="3">CGMCC 4.1641</strain>
    </source>
</reference>
<dbReference type="EMBL" id="JBHSED010000018">
    <property type="protein sequence ID" value="MFC4304115.1"/>
    <property type="molecule type" value="Genomic_DNA"/>
</dbReference>
<dbReference type="Proteomes" id="UP001595755">
    <property type="component" value="Unassembled WGS sequence"/>
</dbReference>
<keyword evidence="3" id="KW-1185">Reference proteome</keyword>
<accession>A0ABV8SAA7</accession>
<dbReference type="SUPFAM" id="SSF53756">
    <property type="entry name" value="UDP-Glycosyltransferase/glycogen phosphorylase"/>
    <property type="match status" value="1"/>
</dbReference>
<evidence type="ECO:0000259" key="1">
    <source>
        <dbReference type="Pfam" id="PF00534"/>
    </source>
</evidence>
<organism evidence="2 3">
    <name type="scientific">Cohnella boryungensis</name>
    <dbReference type="NCBI Taxonomy" id="768479"/>
    <lineage>
        <taxon>Bacteria</taxon>
        <taxon>Bacillati</taxon>
        <taxon>Bacillota</taxon>
        <taxon>Bacilli</taxon>
        <taxon>Bacillales</taxon>
        <taxon>Paenibacillaceae</taxon>
        <taxon>Cohnella</taxon>
    </lineage>
</organism>
<evidence type="ECO:0000313" key="2">
    <source>
        <dbReference type="EMBL" id="MFC4304115.1"/>
    </source>
</evidence>
<dbReference type="Pfam" id="PF00534">
    <property type="entry name" value="Glycos_transf_1"/>
    <property type="match status" value="1"/>
</dbReference>
<dbReference type="InterPro" id="IPR001296">
    <property type="entry name" value="Glyco_trans_1"/>
</dbReference>
<evidence type="ECO:0000313" key="3">
    <source>
        <dbReference type="Proteomes" id="UP001595755"/>
    </source>
</evidence>
<feature type="domain" description="Glycosyl transferase family 1" evidence="1">
    <location>
        <begin position="185"/>
        <end position="323"/>
    </location>
</feature>
<gene>
    <name evidence="2" type="ORF">ACFO1S_11810</name>
</gene>
<comment type="caution">
    <text evidence="2">The sequence shown here is derived from an EMBL/GenBank/DDBJ whole genome shotgun (WGS) entry which is preliminary data.</text>
</comment>
<dbReference type="PANTHER" id="PTHR12526">
    <property type="entry name" value="GLYCOSYLTRANSFERASE"/>
    <property type="match status" value="1"/>
</dbReference>
<dbReference type="Gene3D" id="3.40.50.2000">
    <property type="entry name" value="Glycogen Phosphorylase B"/>
    <property type="match status" value="2"/>
</dbReference>
<sequence>MKSSREADGLRIGYITGQAKRLNERVIDNQWVGYLAKHAELVPIPPLQLFRMFGGTIERFRRSFPHSLERLSSGISELRDRYGIRTLYMNVPSLLPYLMMGRAQAGADLGFLGIAHCAGSESWMRQWLGIAPFLSERDVLLCSSEASLTALRRISDRYRTMSLIPLCTALRDRDEAERAIAGRNGTRLLSIGRLEDVKNIDSLLRIFAKLKKELPQAILTIAGEYTGMRPGQAELYKERLLEIVRSLELEASVRFAGPVDGEEKERLFRAADLLVNLSTDPGETFGYNLIEAKVWGVPVLCANWNGFREVVSHGEDGLLIDCEWPDDGGLPRLREDQAAEWAVRLLRDERLRAAMSGCAAERAGLYDYETVFPRISAAIARAESSKASTHRAQTGEWMLGTLSELPDAYHVDSLRRLPFFEEPLIDIVSGASTLPLREWMPAIRPIIGHYAGRFSYAEL</sequence>
<protein>
    <submittedName>
        <fullName evidence="2">Glycosyltransferase</fullName>
    </submittedName>
</protein>
<dbReference type="RefSeq" id="WP_204604750.1">
    <property type="nucleotide sequence ID" value="NZ_JBHSED010000018.1"/>
</dbReference>
<name>A0ABV8SAA7_9BACL</name>